<keyword evidence="2" id="KW-1185">Reference proteome</keyword>
<organism evidence="1 2">
    <name type="scientific">Rubroshorea leprosula</name>
    <dbReference type="NCBI Taxonomy" id="152421"/>
    <lineage>
        <taxon>Eukaryota</taxon>
        <taxon>Viridiplantae</taxon>
        <taxon>Streptophyta</taxon>
        <taxon>Embryophyta</taxon>
        <taxon>Tracheophyta</taxon>
        <taxon>Spermatophyta</taxon>
        <taxon>Magnoliopsida</taxon>
        <taxon>eudicotyledons</taxon>
        <taxon>Gunneridae</taxon>
        <taxon>Pentapetalae</taxon>
        <taxon>rosids</taxon>
        <taxon>malvids</taxon>
        <taxon>Malvales</taxon>
        <taxon>Dipterocarpaceae</taxon>
        <taxon>Rubroshorea</taxon>
    </lineage>
</organism>
<protein>
    <submittedName>
        <fullName evidence="1">Uncharacterized protein</fullName>
    </submittedName>
</protein>
<dbReference type="AlphaFoldDB" id="A0AAV5IV29"/>
<evidence type="ECO:0000313" key="1">
    <source>
        <dbReference type="EMBL" id="GKV02094.1"/>
    </source>
</evidence>
<evidence type="ECO:0000313" key="2">
    <source>
        <dbReference type="Proteomes" id="UP001054252"/>
    </source>
</evidence>
<dbReference type="EMBL" id="BPVZ01000018">
    <property type="protein sequence ID" value="GKV02094.1"/>
    <property type="molecule type" value="Genomic_DNA"/>
</dbReference>
<name>A0AAV5IV29_9ROSI</name>
<sequence length="67" mass="7891">MRILMLHNGIKIHVTIYIMYANFYNLQEESNDVLEINLKTLRRCTTTFNFSVQVGNTTLIYFTNSNN</sequence>
<dbReference type="Proteomes" id="UP001054252">
    <property type="component" value="Unassembled WGS sequence"/>
</dbReference>
<gene>
    <name evidence="1" type="ORF">SLEP1_g14574</name>
</gene>
<proteinExistence type="predicted"/>
<accession>A0AAV5IV29</accession>
<comment type="caution">
    <text evidence="1">The sequence shown here is derived from an EMBL/GenBank/DDBJ whole genome shotgun (WGS) entry which is preliminary data.</text>
</comment>
<reference evidence="1 2" key="1">
    <citation type="journal article" date="2021" name="Commun. Biol.">
        <title>The genome of Shorea leprosula (Dipterocarpaceae) highlights the ecological relevance of drought in aseasonal tropical rainforests.</title>
        <authorList>
            <person name="Ng K.K.S."/>
            <person name="Kobayashi M.J."/>
            <person name="Fawcett J.A."/>
            <person name="Hatakeyama M."/>
            <person name="Paape T."/>
            <person name="Ng C.H."/>
            <person name="Ang C.C."/>
            <person name="Tnah L.H."/>
            <person name="Lee C.T."/>
            <person name="Nishiyama T."/>
            <person name="Sese J."/>
            <person name="O'Brien M.J."/>
            <person name="Copetti D."/>
            <person name="Mohd Noor M.I."/>
            <person name="Ong R.C."/>
            <person name="Putra M."/>
            <person name="Sireger I.Z."/>
            <person name="Indrioko S."/>
            <person name="Kosugi Y."/>
            <person name="Izuno A."/>
            <person name="Isagi Y."/>
            <person name="Lee S.L."/>
            <person name="Shimizu K.K."/>
        </authorList>
    </citation>
    <scope>NUCLEOTIDE SEQUENCE [LARGE SCALE GENOMIC DNA]</scope>
    <source>
        <strain evidence="1">214</strain>
    </source>
</reference>